<dbReference type="SUPFAM" id="SSF48317">
    <property type="entry name" value="Acid phosphatase/Vanadium-dependent haloperoxidase"/>
    <property type="match status" value="1"/>
</dbReference>
<evidence type="ECO:0000256" key="4">
    <source>
        <dbReference type="ARBA" id="ARBA00022801"/>
    </source>
</evidence>
<dbReference type="Gene3D" id="1.20.144.10">
    <property type="entry name" value="Phosphatidic acid phosphatase type 2/haloperoxidase"/>
    <property type="match status" value="1"/>
</dbReference>
<keyword evidence="10" id="KW-1185">Reference proteome</keyword>
<evidence type="ECO:0000259" key="8">
    <source>
        <dbReference type="SMART" id="SM00014"/>
    </source>
</evidence>
<dbReference type="STRING" id="701521.PECL_435"/>
<evidence type="ECO:0000256" key="1">
    <source>
        <dbReference type="ARBA" id="ARBA00004651"/>
    </source>
</evidence>
<name>G8PBI9_PEDCP</name>
<protein>
    <submittedName>
        <fullName evidence="9">PAP2 superfamily protein</fullName>
    </submittedName>
</protein>
<dbReference type="Pfam" id="PF01569">
    <property type="entry name" value="PAP2"/>
    <property type="match status" value="1"/>
</dbReference>
<keyword evidence="2" id="KW-1003">Cell membrane</keyword>
<dbReference type="KEGG" id="pce:PECL_435"/>
<evidence type="ECO:0000256" key="3">
    <source>
        <dbReference type="ARBA" id="ARBA00022692"/>
    </source>
</evidence>
<dbReference type="CDD" id="cd03392">
    <property type="entry name" value="PAP2_like_2"/>
    <property type="match status" value="1"/>
</dbReference>
<comment type="subcellular location">
    <subcellularLocation>
        <location evidence="1">Cell membrane</location>
        <topology evidence="1">Multi-pass membrane protein</topology>
    </subcellularLocation>
</comment>
<dbReference type="PATRIC" id="fig|701521.8.peg.410"/>
<dbReference type="RefSeq" id="WP_014214936.1">
    <property type="nucleotide sequence ID" value="NC_016605.1"/>
</dbReference>
<dbReference type="eggNOG" id="COG0671">
    <property type="taxonomic scope" value="Bacteria"/>
</dbReference>
<keyword evidence="6 7" id="KW-0472">Membrane</keyword>
<dbReference type="HOGENOM" id="CLU_072573_3_3_9"/>
<dbReference type="EMBL" id="CP003137">
    <property type="protein sequence ID" value="AEV94738.1"/>
    <property type="molecule type" value="Genomic_DNA"/>
</dbReference>
<dbReference type="InterPro" id="IPR000326">
    <property type="entry name" value="PAP2/HPO"/>
</dbReference>
<feature type="transmembrane region" description="Helical" evidence="7">
    <location>
        <begin position="137"/>
        <end position="155"/>
    </location>
</feature>
<gene>
    <name evidence="9" type="ordered locus">PECL_435</name>
</gene>
<keyword evidence="4" id="KW-0378">Hydrolase</keyword>
<feature type="transmembrane region" description="Helical" evidence="7">
    <location>
        <begin position="61"/>
        <end position="86"/>
    </location>
</feature>
<reference evidence="9 10" key="1">
    <citation type="journal article" date="2012" name="J. Bacteriol.">
        <title>Complete Genome Sequence of the Beer Spoilage Organism Pediococcus claussenii ATCC BAA-344T.</title>
        <authorList>
            <person name="Pittet V."/>
            <person name="Abegunde T."/>
            <person name="Marfleet T."/>
            <person name="Haakensen M."/>
            <person name="Morrow K."/>
            <person name="Jayaprakash T."/>
            <person name="Schroeder K."/>
            <person name="Trost B."/>
            <person name="Byrns S."/>
            <person name="Bergsveinson J."/>
            <person name="Kusalik A."/>
            <person name="Ziola B."/>
        </authorList>
    </citation>
    <scope>NUCLEOTIDE SEQUENCE [LARGE SCALE GENOMIC DNA]</scope>
    <source>
        <strain evidence="9 10">ATCC BAA-344</strain>
    </source>
</reference>
<feature type="domain" description="Phosphatidic acid phosphatase type 2/haloperoxidase" evidence="8">
    <location>
        <begin position="93"/>
        <end position="205"/>
    </location>
</feature>
<keyword evidence="5 7" id="KW-1133">Transmembrane helix</keyword>
<keyword evidence="3 7" id="KW-0812">Transmembrane</keyword>
<evidence type="ECO:0000256" key="5">
    <source>
        <dbReference type="ARBA" id="ARBA00022989"/>
    </source>
</evidence>
<feature type="transmembrane region" description="Helical" evidence="7">
    <location>
        <begin position="187"/>
        <end position="208"/>
    </location>
</feature>
<evidence type="ECO:0000256" key="7">
    <source>
        <dbReference type="SAM" id="Phobius"/>
    </source>
</evidence>
<dbReference type="PANTHER" id="PTHR14969:SF62">
    <property type="entry name" value="DECAPRENYLPHOSPHORYL-5-PHOSPHORIBOSE PHOSPHATASE RV3807C-RELATED"/>
    <property type="match status" value="1"/>
</dbReference>
<dbReference type="GO" id="GO:0005886">
    <property type="term" value="C:plasma membrane"/>
    <property type="evidence" value="ECO:0007669"/>
    <property type="project" value="UniProtKB-SubCell"/>
</dbReference>
<dbReference type="Proteomes" id="UP000005444">
    <property type="component" value="Chromosome"/>
</dbReference>
<evidence type="ECO:0000313" key="10">
    <source>
        <dbReference type="Proteomes" id="UP000005444"/>
    </source>
</evidence>
<evidence type="ECO:0000256" key="2">
    <source>
        <dbReference type="ARBA" id="ARBA00022475"/>
    </source>
</evidence>
<sequence>MEKSYKLNYKNTLWIIITIISIGLFIGMMLAVMQDRNNINSYDLVAFRIFKGFITSTNTSFFSVVSFFGSPEITFSLVIIVCVLLWFENKKWLAFKIFLLQFSGDMLVYMIKNIVRRPRPGGQIIIDTGFSFPSGHMFSTSLLGLAIVILLLPVMKSNKKKFLSYILIFIWMALVGISRVYLKDHYFSDVLASLFLSIGYIGIFDFMFNCIRNKFKINVFGGI</sequence>
<proteinExistence type="predicted"/>
<dbReference type="PANTHER" id="PTHR14969">
    <property type="entry name" value="SPHINGOSINE-1-PHOSPHATE PHOSPHOHYDROLASE"/>
    <property type="match status" value="1"/>
</dbReference>
<evidence type="ECO:0000313" key="9">
    <source>
        <dbReference type="EMBL" id="AEV94738.1"/>
    </source>
</evidence>
<dbReference type="GO" id="GO:0016787">
    <property type="term" value="F:hydrolase activity"/>
    <property type="evidence" value="ECO:0007669"/>
    <property type="project" value="UniProtKB-KW"/>
</dbReference>
<dbReference type="AlphaFoldDB" id="G8PBI9"/>
<organism evidence="9 10">
    <name type="scientific">Pediococcus claussenii (strain ATCC BAA-344 / DSM 14800 / JCM 18046 / KCTC 3811 / LMG 21948 / P06)</name>
    <dbReference type="NCBI Taxonomy" id="701521"/>
    <lineage>
        <taxon>Bacteria</taxon>
        <taxon>Bacillati</taxon>
        <taxon>Bacillota</taxon>
        <taxon>Bacilli</taxon>
        <taxon>Lactobacillales</taxon>
        <taxon>Lactobacillaceae</taxon>
        <taxon>Pediococcus</taxon>
    </lineage>
</organism>
<feature type="transmembrane region" description="Helical" evidence="7">
    <location>
        <begin position="12"/>
        <end position="33"/>
    </location>
</feature>
<dbReference type="SMART" id="SM00014">
    <property type="entry name" value="acidPPc"/>
    <property type="match status" value="1"/>
</dbReference>
<dbReference type="InterPro" id="IPR036938">
    <property type="entry name" value="PAP2/HPO_sf"/>
</dbReference>
<accession>G8PBI9</accession>
<evidence type="ECO:0000256" key="6">
    <source>
        <dbReference type="ARBA" id="ARBA00023136"/>
    </source>
</evidence>
<feature type="transmembrane region" description="Helical" evidence="7">
    <location>
        <begin position="93"/>
        <end position="111"/>
    </location>
</feature>
<feature type="transmembrane region" description="Helical" evidence="7">
    <location>
        <begin position="162"/>
        <end position="181"/>
    </location>
</feature>